<dbReference type="InterPro" id="IPR029063">
    <property type="entry name" value="SAM-dependent_MTases_sf"/>
</dbReference>
<dbReference type="AlphaFoldDB" id="A0A1T5BH61"/>
<reference evidence="3 4" key="1">
    <citation type="submission" date="2017-02" db="EMBL/GenBank/DDBJ databases">
        <authorList>
            <person name="Peterson S.W."/>
        </authorList>
    </citation>
    <scope>NUCLEOTIDE SEQUENCE [LARGE SCALE GENOMIC DNA]</scope>
    <source>
        <strain evidence="3 4">DSM 9653</strain>
    </source>
</reference>
<keyword evidence="3" id="KW-0489">Methyltransferase</keyword>
<feature type="region of interest" description="Disordered" evidence="1">
    <location>
        <begin position="233"/>
        <end position="269"/>
    </location>
</feature>
<protein>
    <submittedName>
        <fullName evidence="3">Methyltransferase domain-containing protein</fullName>
    </submittedName>
</protein>
<dbReference type="RefSeq" id="WP_079591227.1">
    <property type="nucleotide sequence ID" value="NZ_FUYX01000002.1"/>
</dbReference>
<name>A0A1T5BH61_9HYPH</name>
<organism evidence="3 4">
    <name type="scientific">Bosea thiooxidans</name>
    <dbReference type="NCBI Taxonomy" id="53254"/>
    <lineage>
        <taxon>Bacteria</taxon>
        <taxon>Pseudomonadati</taxon>
        <taxon>Pseudomonadota</taxon>
        <taxon>Alphaproteobacteria</taxon>
        <taxon>Hyphomicrobiales</taxon>
        <taxon>Boseaceae</taxon>
        <taxon>Bosea</taxon>
    </lineage>
</organism>
<evidence type="ECO:0000313" key="3">
    <source>
        <dbReference type="EMBL" id="SKB46631.1"/>
    </source>
</evidence>
<evidence type="ECO:0000259" key="2">
    <source>
        <dbReference type="Pfam" id="PF08241"/>
    </source>
</evidence>
<dbReference type="GO" id="GO:0008757">
    <property type="term" value="F:S-adenosylmethionine-dependent methyltransferase activity"/>
    <property type="evidence" value="ECO:0007669"/>
    <property type="project" value="InterPro"/>
</dbReference>
<sequence length="269" mass="29784">MPLDVVDLRAFYASPLGHVARRFIGRTMLRFWPDCARQRLLGLGFSTPYLSVLGIEAERTIAFMPAAQGVVNWPTPGLSASALVEPTLLPLPTASIDRVVLVHALEETESPDDLLDEVSRVLNPGGRMILVVPNRRGLWARMDGTPFGQGRPFSRSQLSALMRAAEFSPEHWVEALYVPPLQRRLLMRSAAIWEQIGSGLSLPFAGVHVIDATKQFYRRAPLRATRRSFALRPVLLPQPAPTPRTSNPPESGLSLRLSPSARRERAADQ</sequence>
<gene>
    <name evidence="3" type="ORF">SAMN05660750_00834</name>
</gene>
<dbReference type="EMBL" id="FUYX01000002">
    <property type="protein sequence ID" value="SKB46631.1"/>
    <property type="molecule type" value="Genomic_DNA"/>
</dbReference>
<dbReference type="GO" id="GO:0032259">
    <property type="term" value="P:methylation"/>
    <property type="evidence" value="ECO:0007669"/>
    <property type="project" value="UniProtKB-KW"/>
</dbReference>
<dbReference type="Gene3D" id="3.40.50.150">
    <property type="entry name" value="Vaccinia Virus protein VP39"/>
    <property type="match status" value="1"/>
</dbReference>
<evidence type="ECO:0000256" key="1">
    <source>
        <dbReference type="SAM" id="MobiDB-lite"/>
    </source>
</evidence>
<proteinExistence type="predicted"/>
<evidence type="ECO:0000313" key="4">
    <source>
        <dbReference type="Proteomes" id="UP000190130"/>
    </source>
</evidence>
<dbReference type="OrthoDB" id="9800231at2"/>
<dbReference type="Pfam" id="PF08241">
    <property type="entry name" value="Methyltransf_11"/>
    <property type="match status" value="1"/>
</dbReference>
<feature type="domain" description="Methyltransferase type 11" evidence="2">
    <location>
        <begin position="88"/>
        <end position="130"/>
    </location>
</feature>
<dbReference type="InterPro" id="IPR013216">
    <property type="entry name" value="Methyltransf_11"/>
</dbReference>
<accession>A0A1T5BH61</accession>
<keyword evidence="3" id="KW-0808">Transferase</keyword>
<dbReference type="Proteomes" id="UP000190130">
    <property type="component" value="Unassembled WGS sequence"/>
</dbReference>
<dbReference type="SUPFAM" id="SSF53335">
    <property type="entry name" value="S-adenosyl-L-methionine-dependent methyltransferases"/>
    <property type="match status" value="1"/>
</dbReference>